<evidence type="ECO:0000313" key="1">
    <source>
        <dbReference type="EMBL" id="RGV52324.1"/>
    </source>
</evidence>
<organism evidence="1 2">
    <name type="scientific">Bacteroides clarus</name>
    <dbReference type="NCBI Taxonomy" id="626929"/>
    <lineage>
        <taxon>Bacteria</taxon>
        <taxon>Pseudomonadati</taxon>
        <taxon>Bacteroidota</taxon>
        <taxon>Bacteroidia</taxon>
        <taxon>Bacteroidales</taxon>
        <taxon>Bacteroidaceae</taxon>
        <taxon>Bacteroides</taxon>
    </lineage>
</organism>
<dbReference type="Proteomes" id="UP000284366">
    <property type="component" value="Unassembled WGS sequence"/>
</dbReference>
<comment type="caution">
    <text evidence="1">The sequence shown here is derived from an EMBL/GenBank/DDBJ whole genome shotgun (WGS) entry which is preliminary data.</text>
</comment>
<dbReference type="EMBL" id="QRZG01000020">
    <property type="protein sequence ID" value="RGV52324.1"/>
    <property type="molecule type" value="Genomic_DNA"/>
</dbReference>
<reference evidence="1 2" key="1">
    <citation type="submission" date="2018-08" db="EMBL/GenBank/DDBJ databases">
        <title>A genome reference for cultivated species of the human gut microbiota.</title>
        <authorList>
            <person name="Zou Y."/>
            <person name="Xue W."/>
            <person name="Luo G."/>
        </authorList>
    </citation>
    <scope>NUCLEOTIDE SEQUENCE [LARGE SCALE GENOMIC DNA]</scope>
    <source>
        <strain evidence="1 2">AF14-27</strain>
    </source>
</reference>
<proteinExistence type="predicted"/>
<accession>A0A412Y4L0</accession>
<evidence type="ECO:0000313" key="2">
    <source>
        <dbReference type="Proteomes" id="UP000284366"/>
    </source>
</evidence>
<name>A0A412Y4L0_9BACE</name>
<sequence length="225" mass="26191">MGKKRIPVDKKQFEALKNELERVSGIDLSSDNAYYDLCDYIKKQNDIKFPPSKYEDGSIVQQPETISVDTLRRYWGDKDADKQMTPDVGKLSFIARALGYKDWGTFCHEHIQPDTGFDAEKGFNGMDYFKFSSLCENEIICIGWYPQKYCRLKFLGEYSFEVVEVRRMKSEVGRRFETSGFRLAPTSGGDIFPEVIIEPLYEYQEELWNAIENFNIETCPQEILL</sequence>
<protein>
    <submittedName>
        <fullName evidence="1">Uncharacterized protein</fullName>
    </submittedName>
</protein>
<gene>
    <name evidence="1" type="ORF">DWW09_11935</name>
</gene>
<dbReference type="RefSeq" id="WP_118047284.1">
    <property type="nucleotide sequence ID" value="NZ_JAQCUW010000012.1"/>
</dbReference>
<dbReference type="AlphaFoldDB" id="A0A412Y4L0"/>